<name>A0A2C9DDV4_9HYPH</name>
<geneLocation type="plasmid" evidence="10">
    <name>hdiap1</name>
</geneLocation>
<evidence type="ECO:0000256" key="8">
    <source>
        <dbReference type="PIRSR" id="PIRSR001365-2"/>
    </source>
</evidence>
<dbReference type="GO" id="GO:0042838">
    <property type="term" value="P:D-glucarate catabolic process"/>
    <property type="evidence" value="ECO:0007669"/>
    <property type="project" value="UniProtKB-UniRule"/>
</dbReference>
<dbReference type="SMART" id="SM01130">
    <property type="entry name" value="DHDPS"/>
    <property type="match status" value="1"/>
</dbReference>
<dbReference type="InterPro" id="IPR002220">
    <property type="entry name" value="DapA-like"/>
</dbReference>
<evidence type="ECO:0000256" key="2">
    <source>
        <dbReference type="ARBA" id="ARBA00004983"/>
    </source>
</evidence>
<comment type="pathway">
    <text evidence="2 5">Carbohydrate acid metabolism; D-glucarate degradation; 2,5-dioxopentanoate from D-glucarate: step 2/2.</text>
</comment>
<sequence length="310" mass="32671">MSPSELKTCLSSGLLSFPVTHFGDGLRLDLESYRRHVEWLAGFDAAALFAAGGTGEFFSLSPAEVGAVVEAAKEAAGDVPIISGCGYGQELAKDIAGRAEKAGADGLLLLPHYLIGAPQEGIYRHVKAVCQSTGLGVIVYNRANSVASADTMARLSDECPNLVGFKDGTGQVGLVREITAKLGDRLCYIGGMPTHELYAEAFNAVGITTYSSAVFNFVPDLAVRFYKAMRAGDGATMEAILKDFFFPFAAIRDRQPGYAVSIIKAGVALAGFAPGRVRPPLTDLTDEEKGMLADLVAQSGPQTAAKRRVG</sequence>
<dbReference type="NCBIfam" id="TIGR03249">
    <property type="entry name" value="KdgD"/>
    <property type="match status" value="1"/>
</dbReference>
<dbReference type="GO" id="GO:0008840">
    <property type="term" value="F:4-hydroxy-tetrahydrodipicolinate synthase activity"/>
    <property type="evidence" value="ECO:0007669"/>
    <property type="project" value="TreeGrafter"/>
</dbReference>
<feature type="active site" description="Proton donor/acceptor" evidence="7">
    <location>
        <position position="140"/>
    </location>
</feature>
<dbReference type="Pfam" id="PF00701">
    <property type="entry name" value="DHDPS"/>
    <property type="match status" value="1"/>
</dbReference>
<evidence type="ECO:0000256" key="1">
    <source>
        <dbReference type="ARBA" id="ARBA00001446"/>
    </source>
</evidence>
<dbReference type="OrthoDB" id="8995637at2"/>
<dbReference type="PANTHER" id="PTHR12128:SF19">
    <property type="entry name" value="5-DEHYDRO-4-DEOXYGLUCARATE DEHYDRATASE 2-RELATED"/>
    <property type="match status" value="1"/>
</dbReference>
<keyword evidence="9" id="KW-0614">Plasmid</keyword>
<feature type="binding site" evidence="8">
    <location>
        <position position="54"/>
    </location>
    <ligand>
        <name>pyruvate</name>
        <dbReference type="ChEBI" id="CHEBI:15361"/>
    </ligand>
</feature>
<dbReference type="InterPro" id="IPR013785">
    <property type="entry name" value="Aldolase_TIM"/>
</dbReference>
<evidence type="ECO:0000256" key="6">
    <source>
        <dbReference type="PIRNR" id="PIRNR001365"/>
    </source>
</evidence>
<dbReference type="AlphaFoldDB" id="A0A2C9DDV4"/>
<reference evidence="10" key="1">
    <citation type="submission" date="2017-09" db="EMBL/GenBank/DDBJ databases">
        <title>Genome sequence of Nannocystis excedens DSM 71.</title>
        <authorList>
            <person name="Blom J."/>
        </authorList>
    </citation>
    <scope>NUCLEOTIDE SEQUENCE [LARGE SCALE GENOMIC DNA]</scope>
    <source>
        <strain evidence="10">type strain: E19</strain>
        <plasmid evidence="10">hdiap1</plasmid>
    </source>
</reference>
<proteinExistence type="inferred from homology"/>
<feature type="active site" description="Schiff-base intermediate with substrate" evidence="7">
    <location>
        <position position="166"/>
    </location>
</feature>
<dbReference type="RefSeq" id="WP_099559171.1">
    <property type="nucleotide sequence ID" value="NZ_LT960615.1"/>
</dbReference>
<comment type="catalytic activity">
    <reaction evidence="1 5">
        <text>5-dehydro-4-deoxy-D-glucarate + H(+) = 2,5-dioxopentanoate + CO2 + H2O</text>
        <dbReference type="Rhea" id="RHEA:24608"/>
        <dbReference type="ChEBI" id="CHEBI:15377"/>
        <dbReference type="ChEBI" id="CHEBI:15378"/>
        <dbReference type="ChEBI" id="CHEBI:16526"/>
        <dbReference type="ChEBI" id="CHEBI:42819"/>
        <dbReference type="ChEBI" id="CHEBI:58136"/>
        <dbReference type="EC" id="4.2.1.41"/>
    </reaction>
</comment>
<dbReference type="EC" id="4.2.1.41" evidence="5"/>
<protein>
    <recommendedName>
        <fullName evidence="5">Probable 5-dehydro-4-deoxyglucarate dehydratase</fullName>
        <ecNumber evidence="5">4.2.1.41</ecNumber>
    </recommendedName>
    <alternativeName>
        <fullName evidence="5">5-keto-4-deoxy-glucarate dehydratase</fullName>
        <shortName evidence="5">KDGDH</shortName>
    </alternativeName>
</protein>
<comment type="similarity">
    <text evidence="3 5 6">Belongs to the DapA family.</text>
</comment>
<accession>A0A2C9DDV4</accession>
<dbReference type="InterPro" id="IPR017655">
    <property type="entry name" value="Dehydro-deoxyglucarate_dehyd"/>
</dbReference>
<dbReference type="PIRSF" id="PIRSF001365">
    <property type="entry name" value="DHDPS"/>
    <property type="match status" value="1"/>
</dbReference>
<organism evidence="9 10">
    <name type="scientific">Hartmannibacter diazotrophicus</name>
    <dbReference type="NCBI Taxonomy" id="1482074"/>
    <lineage>
        <taxon>Bacteria</taxon>
        <taxon>Pseudomonadati</taxon>
        <taxon>Pseudomonadota</taxon>
        <taxon>Alphaproteobacteria</taxon>
        <taxon>Hyphomicrobiales</taxon>
        <taxon>Pleomorphomonadaceae</taxon>
        <taxon>Hartmannibacter</taxon>
    </lineage>
</organism>
<dbReference type="CDD" id="cd00951">
    <property type="entry name" value="KDGDH"/>
    <property type="match status" value="1"/>
</dbReference>
<evidence type="ECO:0000313" key="9">
    <source>
        <dbReference type="EMBL" id="SON58446.1"/>
    </source>
</evidence>
<dbReference type="Gene3D" id="3.20.20.70">
    <property type="entry name" value="Aldolase class I"/>
    <property type="match status" value="1"/>
</dbReference>
<keyword evidence="10" id="KW-1185">Reference proteome</keyword>
<keyword evidence="4 5" id="KW-0456">Lyase</keyword>
<gene>
    <name evidence="9" type="primary">dapA_3</name>
    <name evidence="9" type="ORF">HDIA_P0037</name>
</gene>
<dbReference type="HAMAP" id="MF_00694">
    <property type="entry name" value="KDGDH"/>
    <property type="match status" value="1"/>
</dbReference>
<dbReference type="NCBIfam" id="NF002958">
    <property type="entry name" value="PRK03620.1"/>
    <property type="match status" value="1"/>
</dbReference>
<dbReference type="KEGG" id="hdi:HDIA_P0037"/>
<evidence type="ECO:0000313" key="10">
    <source>
        <dbReference type="Proteomes" id="UP000223606"/>
    </source>
</evidence>
<dbReference type="UniPathway" id="UPA00564">
    <property type="reaction ID" value="UER00628"/>
</dbReference>
<evidence type="ECO:0000256" key="3">
    <source>
        <dbReference type="ARBA" id="ARBA00007592"/>
    </source>
</evidence>
<dbReference type="GO" id="GO:0047448">
    <property type="term" value="F:5-dehydro-4-deoxyglucarate dehydratase activity"/>
    <property type="evidence" value="ECO:0007669"/>
    <property type="project" value="UniProtKB-UniRule"/>
</dbReference>
<evidence type="ECO:0000256" key="5">
    <source>
        <dbReference type="HAMAP-Rule" id="MF_00694"/>
    </source>
</evidence>
<evidence type="ECO:0000256" key="7">
    <source>
        <dbReference type="PIRSR" id="PIRSR001365-1"/>
    </source>
</evidence>
<evidence type="ECO:0000256" key="4">
    <source>
        <dbReference type="ARBA" id="ARBA00023239"/>
    </source>
</evidence>
<dbReference type="Proteomes" id="UP000223606">
    <property type="component" value="Plasmid HDIAp1"/>
</dbReference>
<dbReference type="PANTHER" id="PTHR12128">
    <property type="entry name" value="DIHYDRODIPICOLINATE SYNTHASE"/>
    <property type="match status" value="1"/>
</dbReference>
<dbReference type="EMBL" id="LT960615">
    <property type="protein sequence ID" value="SON58446.1"/>
    <property type="molecule type" value="Genomic_DNA"/>
</dbReference>
<dbReference type="SUPFAM" id="SSF51569">
    <property type="entry name" value="Aldolase"/>
    <property type="match status" value="1"/>
</dbReference>